<dbReference type="RefSeq" id="WP_019084530.1">
    <property type="nucleotide sequence ID" value="NZ_BANI01000037.1"/>
</dbReference>
<dbReference type="NCBIfam" id="NF001938">
    <property type="entry name" value="PRK00714.1-5"/>
    <property type="match status" value="1"/>
</dbReference>
<dbReference type="CDD" id="cd03671">
    <property type="entry name" value="NUDIX_Ap4A_hydrolase_plant_like"/>
    <property type="match status" value="1"/>
</dbReference>
<gene>
    <name evidence="4" type="primary">rppH</name>
    <name evidence="4" type="synonym">nudH</name>
    <name evidence="6" type="ORF">Geu3261_0037_084</name>
</gene>
<reference evidence="6 7" key="1">
    <citation type="submission" date="2012-11" db="EMBL/GenBank/DDBJ databases">
        <title>Whole genome sequence of Gluconacetobacter europaeus NBRC3261.</title>
        <authorList>
            <person name="Azuma Y."/>
            <person name="Higashiura N."/>
            <person name="Hirakawa H."/>
            <person name="Matsushita K."/>
        </authorList>
    </citation>
    <scope>NUCLEOTIDE SEQUENCE [LARGE SCALE GENOMIC DNA]</scope>
    <source>
        <strain evidence="6 7">NBRC 3261</strain>
    </source>
</reference>
<dbReference type="EC" id="3.6.1.-" evidence="4"/>
<comment type="cofactor">
    <cofactor evidence="1">
        <name>Mn(2+)</name>
        <dbReference type="ChEBI" id="CHEBI:29035"/>
    </cofactor>
</comment>
<dbReference type="GO" id="GO:0019693">
    <property type="term" value="P:ribose phosphate metabolic process"/>
    <property type="evidence" value="ECO:0007669"/>
    <property type="project" value="TreeGrafter"/>
</dbReference>
<evidence type="ECO:0000256" key="3">
    <source>
        <dbReference type="ARBA" id="ARBA00022801"/>
    </source>
</evidence>
<evidence type="ECO:0000256" key="1">
    <source>
        <dbReference type="ARBA" id="ARBA00001936"/>
    </source>
</evidence>
<feature type="short sequence motif" description="Nudix box" evidence="4">
    <location>
        <begin position="46"/>
        <end position="67"/>
    </location>
</feature>
<dbReference type="InterPro" id="IPR020476">
    <property type="entry name" value="Nudix_hydrolase"/>
</dbReference>
<keyword evidence="3 4" id="KW-0378">Hydrolase</keyword>
<evidence type="ECO:0000256" key="4">
    <source>
        <dbReference type="HAMAP-Rule" id="MF_00298"/>
    </source>
</evidence>
<evidence type="ECO:0000259" key="5">
    <source>
        <dbReference type="PROSITE" id="PS51462"/>
    </source>
</evidence>
<accession>A0A0D6PXT6</accession>
<dbReference type="PRINTS" id="PR00502">
    <property type="entry name" value="NUDIXFAMILY"/>
</dbReference>
<proteinExistence type="inferred from homology"/>
<evidence type="ECO:0000313" key="6">
    <source>
        <dbReference type="EMBL" id="GAN95838.1"/>
    </source>
</evidence>
<comment type="cofactor">
    <cofactor evidence="4">
        <name>a divalent metal cation</name>
        <dbReference type="ChEBI" id="CHEBI:60240"/>
    </cofactor>
</comment>
<dbReference type="InterPro" id="IPR000086">
    <property type="entry name" value="NUDIX_hydrolase_dom"/>
</dbReference>
<dbReference type="GO" id="GO:0008893">
    <property type="term" value="F:guanosine-3',5'-bis(diphosphate) 3'-diphosphatase activity"/>
    <property type="evidence" value="ECO:0007669"/>
    <property type="project" value="TreeGrafter"/>
</dbReference>
<dbReference type="InterPro" id="IPR015797">
    <property type="entry name" value="NUDIX_hydrolase-like_dom_sf"/>
</dbReference>
<sequence>MTDLPYRPNVGALLFNRQGMVLVARRTDMEGAGGPPDQGVWQCPQGGIDEGEDPQTAVLRELHEEIGTNAAEIIGTYPEWLSYDLPAHLIGKALGGRYRGQTQKWFALRFTGQDSDIRLDTHLPAEFDMWKWVRLEQLPQLNVGIKKDIYTRLAAYFARYAVAA</sequence>
<dbReference type="GO" id="GO:0006753">
    <property type="term" value="P:nucleoside phosphate metabolic process"/>
    <property type="evidence" value="ECO:0007669"/>
    <property type="project" value="TreeGrafter"/>
</dbReference>
<dbReference type="HAMAP" id="MF_00298">
    <property type="entry name" value="Nudix_RppH"/>
    <property type="match status" value="1"/>
</dbReference>
<evidence type="ECO:0000256" key="2">
    <source>
        <dbReference type="ARBA" id="ARBA00001946"/>
    </source>
</evidence>
<dbReference type="PANTHER" id="PTHR11839:SF22">
    <property type="entry name" value="NUDIX HYDROLASE 26, CHLOROPLASTIC"/>
    <property type="match status" value="1"/>
</dbReference>
<feature type="domain" description="Nudix hydrolase" evidence="5">
    <location>
        <begin position="5"/>
        <end position="155"/>
    </location>
</feature>
<dbReference type="InterPro" id="IPR022927">
    <property type="entry name" value="RppH"/>
</dbReference>
<dbReference type="NCBIfam" id="NF001936">
    <property type="entry name" value="PRK00714.1-3"/>
    <property type="match status" value="1"/>
</dbReference>
<name>A0A0D6PXT6_KOMEU</name>
<dbReference type="Gene3D" id="3.90.79.10">
    <property type="entry name" value="Nucleoside Triphosphate Pyrophosphohydrolase"/>
    <property type="match status" value="1"/>
</dbReference>
<comment type="similarity">
    <text evidence="4">Belongs to the Nudix hydrolase family. RppH subfamily.</text>
</comment>
<comment type="function">
    <text evidence="4">Accelerates the degradation of transcripts by removing pyrophosphate from the 5'-end of triphosphorylated RNA, leading to a more labile monophosphorylated state that can stimulate subsequent ribonuclease cleavage.</text>
</comment>
<organism evidence="6 7">
    <name type="scientific">Komagataeibacter europaeus NBRC 3261</name>
    <dbReference type="NCBI Taxonomy" id="1234669"/>
    <lineage>
        <taxon>Bacteria</taxon>
        <taxon>Pseudomonadati</taxon>
        <taxon>Pseudomonadota</taxon>
        <taxon>Alphaproteobacteria</taxon>
        <taxon>Acetobacterales</taxon>
        <taxon>Acetobacteraceae</taxon>
        <taxon>Komagataeibacter</taxon>
    </lineage>
</organism>
<dbReference type="Pfam" id="PF00293">
    <property type="entry name" value="NUDIX"/>
    <property type="match status" value="1"/>
</dbReference>
<dbReference type="AlphaFoldDB" id="A0A0D6PXT6"/>
<dbReference type="GO" id="GO:0034432">
    <property type="term" value="F:bis(5'-adenosyl)-pentaphosphatase activity"/>
    <property type="evidence" value="ECO:0007669"/>
    <property type="project" value="TreeGrafter"/>
</dbReference>
<dbReference type="EMBL" id="BANI01000037">
    <property type="protein sequence ID" value="GAN95838.1"/>
    <property type="molecule type" value="Genomic_DNA"/>
</dbReference>
<dbReference type="PROSITE" id="PS51462">
    <property type="entry name" value="NUDIX"/>
    <property type="match status" value="1"/>
</dbReference>
<dbReference type="Proteomes" id="UP000032675">
    <property type="component" value="Unassembled WGS sequence"/>
</dbReference>
<dbReference type="PANTHER" id="PTHR11839">
    <property type="entry name" value="UDP/ADP-SUGAR PYROPHOSPHATASE"/>
    <property type="match status" value="1"/>
</dbReference>
<comment type="cofactor">
    <cofactor evidence="2">
        <name>Mg(2+)</name>
        <dbReference type="ChEBI" id="CHEBI:18420"/>
    </cofactor>
</comment>
<dbReference type="PROSITE" id="PS00893">
    <property type="entry name" value="NUDIX_BOX"/>
    <property type="match status" value="1"/>
</dbReference>
<comment type="caution">
    <text evidence="6">The sequence shown here is derived from an EMBL/GenBank/DDBJ whole genome shotgun (WGS) entry which is preliminary data.</text>
</comment>
<dbReference type="SUPFAM" id="SSF55811">
    <property type="entry name" value="Nudix"/>
    <property type="match status" value="1"/>
</dbReference>
<protein>
    <recommendedName>
        <fullName evidence="4">RNA pyrophosphohydrolase</fullName>
        <ecNumber evidence="4">3.6.1.-</ecNumber>
    </recommendedName>
    <alternativeName>
        <fullName evidence="4">(Di)nucleoside polyphosphate hydrolase</fullName>
    </alternativeName>
</protein>
<evidence type="ECO:0000313" key="7">
    <source>
        <dbReference type="Proteomes" id="UP000032675"/>
    </source>
</evidence>
<dbReference type="InterPro" id="IPR020084">
    <property type="entry name" value="NUDIX_hydrolase_CS"/>
</dbReference>